<evidence type="ECO:0000313" key="2">
    <source>
        <dbReference type="EMBL" id="PTX53521.1"/>
    </source>
</evidence>
<name>A0A2T6BBP5_9RHOB</name>
<organism evidence="2 3">
    <name type="scientific">Gemmobacter caeni</name>
    <dbReference type="NCBI Taxonomy" id="589035"/>
    <lineage>
        <taxon>Bacteria</taxon>
        <taxon>Pseudomonadati</taxon>
        <taxon>Pseudomonadota</taxon>
        <taxon>Alphaproteobacteria</taxon>
        <taxon>Rhodobacterales</taxon>
        <taxon>Paracoccaceae</taxon>
        <taxon>Gemmobacter</taxon>
    </lineage>
</organism>
<dbReference type="AlphaFoldDB" id="A0A2T6BBP5"/>
<proteinExistence type="predicted"/>
<dbReference type="EMBL" id="QBKP01000001">
    <property type="protein sequence ID" value="PTX53521.1"/>
    <property type="molecule type" value="Genomic_DNA"/>
</dbReference>
<gene>
    <name evidence="2" type="ORF">C8N34_101439</name>
</gene>
<feature type="signal peptide" evidence="1">
    <location>
        <begin position="1"/>
        <end position="19"/>
    </location>
</feature>
<evidence type="ECO:0000256" key="1">
    <source>
        <dbReference type="SAM" id="SignalP"/>
    </source>
</evidence>
<sequence length="48" mass="5101">MRLRIAVLVCLALPAPVLAEGCHQQTAMNCAEGMQWNAGTKSCEPISS</sequence>
<dbReference type="Proteomes" id="UP000244224">
    <property type="component" value="Unassembled WGS sequence"/>
</dbReference>
<keyword evidence="1" id="KW-0732">Signal</keyword>
<evidence type="ECO:0000313" key="3">
    <source>
        <dbReference type="Proteomes" id="UP000244224"/>
    </source>
</evidence>
<reference evidence="2 3" key="1">
    <citation type="submission" date="2018-04" db="EMBL/GenBank/DDBJ databases">
        <title>Genomic Encyclopedia of Archaeal and Bacterial Type Strains, Phase II (KMG-II): from individual species to whole genera.</title>
        <authorList>
            <person name="Goeker M."/>
        </authorList>
    </citation>
    <scope>NUCLEOTIDE SEQUENCE [LARGE SCALE GENOMIC DNA]</scope>
    <source>
        <strain evidence="2 3">DSM 21823</strain>
    </source>
</reference>
<comment type="caution">
    <text evidence="2">The sequence shown here is derived from an EMBL/GenBank/DDBJ whole genome shotgun (WGS) entry which is preliminary data.</text>
</comment>
<evidence type="ECO:0008006" key="4">
    <source>
        <dbReference type="Google" id="ProtNLM"/>
    </source>
</evidence>
<accession>A0A2T6BBP5</accession>
<keyword evidence="3" id="KW-1185">Reference proteome</keyword>
<protein>
    <recommendedName>
        <fullName evidence="4">Chitin binding peritrophin-A-like protein</fullName>
    </recommendedName>
</protein>
<feature type="chain" id="PRO_5015674104" description="Chitin binding peritrophin-A-like protein" evidence="1">
    <location>
        <begin position="20"/>
        <end position="48"/>
    </location>
</feature>
<dbReference type="RefSeq" id="WP_158640443.1">
    <property type="nucleotide sequence ID" value="NZ_QBKP01000001.1"/>
</dbReference>